<protein>
    <recommendedName>
        <fullName evidence="3">Amidohydrolase-related domain-containing protein</fullName>
    </recommendedName>
</protein>
<dbReference type="InterPro" id="IPR015424">
    <property type="entry name" value="PyrdxlP-dep_Trfase"/>
</dbReference>
<feature type="domain" description="Amidohydrolase-related" evidence="3">
    <location>
        <begin position="96"/>
        <end position="337"/>
    </location>
</feature>
<dbReference type="InterPro" id="IPR005814">
    <property type="entry name" value="Aminotrans_3"/>
</dbReference>
<organism evidence="4">
    <name type="scientific">marine sediment metagenome</name>
    <dbReference type="NCBI Taxonomy" id="412755"/>
    <lineage>
        <taxon>unclassified sequences</taxon>
        <taxon>metagenomes</taxon>
        <taxon>ecological metagenomes</taxon>
    </lineage>
</organism>
<accession>A0A0F9M0N4</accession>
<dbReference type="PANTHER" id="PTHR43713">
    <property type="entry name" value="GLUTAMATE-1-SEMIALDEHYDE 2,1-AMINOMUTASE"/>
    <property type="match status" value="1"/>
</dbReference>
<dbReference type="EMBL" id="LAZR01011225">
    <property type="protein sequence ID" value="KKM62797.1"/>
    <property type="molecule type" value="Genomic_DNA"/>
</dbReference>
<evidence type="ECO:0000256" key="1">
    <source>
        <dbReference type="ARBA" id="ARBA00001933"/>
    </source>
</evidence>
<evidence type="ECO:0000256" key="2">
    <source>
        <dbReference type="ARBA" id="ARBA00022898"/>
    </source>
</evidence>
<dbReference type="Gene3D" id="3.20.20.140">
    <property type="entry name" value="Metal-dependent hydrolases"/>
    <property type="match status" value="1"/>
</dbReference>
<dbReference type="SUPFAM" id="SSF53383">
    <property type="entry name" value="PLP-dependent transferases"/>
    <property type="match status" value="1"/>
</dbReference>
<dbReference type="SUPFAM" id="SSF51556">
    <property type="entry name" value="Metallo-dependent hydrolases"/>
    <property type="match status" value="1"/>
</dbReference>
<proteinExistence type="predicted"/>
<dbReference type="Pfam" id="PF04909">
    <property type="entry name" value="Amidohydro_2"/>
    <property type="match status" value="1"/>
</dbReference>
<dbReference type="InterPro" id="IPR006680">
    <property type="entry name" value="Amidohydro-rel"/>
</dbReference>
<dbReference type="Gene3D" id="3.90.1150.10">
    <property type="entry name" value="Aspartate Aminotransferase, domain 1"/>
    <property type="match status" value="1"/>
</dbReference>
<keyword evidence="2" id="KW-0663">Pyridoxal phosphate</keyword>
<comment type="caution">
    <text evidence="4">The sequence shown here is derived from an EMBL/GenBank/DDBJ whole genome shotgun (WGS) entry which is preliminary data.</text>
</comment>
<reference evidence="4" key="1">
    <citation type="journal article" date="2015" name="Nature">
        <title>Complex archaea that bridge the gap between prokaryotes and eukaryotes.</title>
        <authorList>
            <person name="Spang A."/>
            <person name="Saw J.H."/>
            <person name="Jorgensen S.L."/>
            <person name="Zaremba-Niedzwiedzka K."/>
            <person name="Martijn J."/>
            <person name="Lind A.E."/>
            <person name="van Eijk R."/>
            <person name="Schleper C."/>
            <person name="Guy L."/>
            <person name="Ettema T.J."/>
        </authorList>
    </citation>
    <scope>NUCLEOTIDE SEQUENCE</scope>
</reference>
<evidence type="ECO:0000313" key="4">
    <source>
        <dbReference type="EMBL" id="KKM62797.1"/>
    </source>
</evidence>
<gene>
    <name evidence="4" type="ORF">LCGC14_1518060</name>
</gene>
<evidence type="ECO:0000259" key="3">
    <source>
        <dbReference type="Pfam" id="PF04909"/>
    </source>
</evidence>
<dbReference type="InterPro" id="IPR015422">
    <property type="entry name" value="PyrdxlP-dep_Trfase_small"/>
</dbReference>
<dbReference type="GO" id="GO:0008483">
    <property type="term" value="F:transaminase activity"/>
    <property type="evidence" value="ECO:0007669"/>
    <property type="project" value="InterPro"/>
</dbReference>
<dbReference type="Pfam" id="PF00202">
    <property type="entry name" value="Aminotran_3"/>
    <property type="match status" value="1"/>
</dbReference>
<comment type="cofactor">
    <cofactor evidence="1">
        <name>pyridoxal 5'-phosphate</name>
        <dbReference type="ChEBI" id="CHEBI:597326"/>
    </cofactor>
</comment>
<dbReference type="GO" id="GO:0016787">
    <property type="term" value="F:hydrolase activity"/>
    <property type="evidence" value="ECO:0007669"/>
    <property type="project" value="InterPro"/>
</dbReference>
<dbReference type="AlphaFoldDB" id="A0A0F9M0N4"/>
<dbReference type="InterPro" id="IPR015421">
    <property type="entry name" value="PyrdxlP-dep_Trfase_major"/>
</dbReference>
<feature type="non-terminal residue" evidence="4">
    <location>
        <position position="743"/>
    </location>
</feature>
<name>A0A0F9M0N4_9ZZZZ</name>
<dbReference type="InterPro" id="IPR032466">
    <property type="entry name" value="Metal_Hydrolase"/>
</dbReference>
<dbReference type="GO" id="GO:0030170">
    <property type="term" value="F:pyridoxal phosphate binding"/>
    <property type="evidence" value="ECO:0007669"/>
    <property type="project" value="InterPro"/>
</dbReference>
<sequence>MTKRLNPGMPTGWKLTGEDTAFAALLRSRLPRRLFDVHMHLYRTRDIDPCPAFLRAGPAAAGLAVWREHIGGQVGRKRLVGALCTPFPSKRGDMKAANRFVLDALKNRKNFRATILVSPASTRADTEAAVAANPRIVGFKPYHLLAAGKDTFQCDLGDFLPEWVWQVADEHGLLIILHMVKDGALADPANRKDIRYLCEKYPNARLVLAHAARGFHAPNTISGIAGLRGLQNVWFDTSAVCEAAATRAILDEFGPRRVMWGTDFPVSQQRGRAVTLGSGFAWITTDQVQWNDVSFFGRPVLVGLESTKAALDAADMMGLNEEDLWDIFCDNALRLLGMHCEHDTKTQDRYRAAKAGIPGGVQLLSKRPEMFAPGQWPAYFREARGCEVWDLGHYYDLSIHGIGASLLGFRDPDVTRAVRRRVNLGSWSTLNPPEETELAERLCAIHPWAEQARFTRAGGEAMAVAVRIARATTDRSVVAVCGYHGWHDWYLAANLGGEDALRGHLLPGLSPLGVPRELRGTNFTFTYNNREELREIISKQGRDLAAVVMEPCRCFDPEPGFLEFVREQAHGAGALLIFDEITIGWRLVYGGAHLRFGVDPDIAVFGKTLSNGHLMSAVIGTTAAMSGAHDSFISSSYWTEGVGPAAALATLEKMGRIDVPAHCTRIGERVKNAWREHGERNHLPIEVDDGYPALAHFSFEHHLADALRTLYVQLMLERGFLAGPAFYVSLAHTDQIVDKYVAG</sequence>
<dbReference type="Gene3D" id="3.40.640.10">
    <property type="entry name" value="Type I PLP-dependent aspartate aminotransferase-like (Major domain)"/>
    <property type="match status" value="1"/>
</dbReference>
<dbReference type="PANTHER" id="PTHR43713:SF3">
    <property type="entry name" value="GLUTAMATE-1-SEMIALDEHYDE 2,1-AMINOMUTASE 1, CHLOROPLASTIC-RELATED"/>
    <property type="match status" value="1"/>
</dbReference>